<protein>
    <submittedName>
        <fullName evidence="2">Uncharacterized protein</fullName>
    </submittedName>
</protein>
<accession>A0A5J4YV18</accession>
<dbReference type="Proteomes" id="UP000324585">
    <property type="component" value="Unassembled WGS sequence"/>
</dbReference>
<dbReference type="OrthoDB" id="111911at2759"/>
<feature type="compositionally biased region" description="Basic and acidic residues" evidence="1">
    <location>
        <begin position="7"/>
        <end position="17"/>
    </location>
</feature>
<dbReference type="InterPro" id="IPR036397">
    <property type="entry name" value="RNaseH_sf"/>
</dbReference>
<evidence type="ECO:0000313" key="3">
    <source>
        <dbReference type="Proteomes" id="UP000324585"/>
    </source>
</evidence>
<evidence type="ECO:0000313" key="2">
    <source>
        <dbReference type="EMBL" id="KAA8494603.1"/>
    </source>
</evidence>
<feature type="region of interest" description="Disordered" evidence="1">
    <location>
        <begin position="1"/>
        <end position="32"/>
    </location>
</feature>
<comment type="caution">
    <text evidence="2">The sequence shown here is derived from an EMBL/GenBank/DDBJ whole genome shotgun (WGS) entry which is preliminary data.</text>
</comment>
<organism evidence="2 3">
    <name type="scientific">Porphyridium purpureum</name>
    <name type="common">Red alga</name>
    <name type="synonym">Porphyridium cruentum</name>
    <dbReference type="NCBI Taxonomy" id="35688"/>
    <lineage>
        <taxon>Eukaryota</taxon>
        <taxon>Rhodophyta</taxon>
        <taxon>Bangiophyceae</taxon>
        <taxon>Porphyridiales</taxon>
        <taxon>Porphyridiaceae</taxon>
        <taxon>Porphyridium</taxon>
    </lineage>
</organism>
<gene>
    <name evidence="2" type="ORF">FVE85_2844</name>
</gene>
<reference evidence="3" key="1">
    <citation type="journal article" date="2019" name="Nat. Commun.">
        <title>Expansion of phycobilisome linker gene families in mesophilic red algae.</title>
        <authorList>
            <person name="Lee J."/>
            <person name="Kim D."/>
            <person name="Bhattacharya D."/>
            <person name="Yoon H.S."/>
        </authorList>
    </citation>
    <scope>NUCLEOTIDE SEQUENCE [LARGE SCALE GENOMIC DNA]</scope>
    <source>
        <strain evidence="3">CCMP 1328</strain>
    </source>
</reference>
<dbReference type="EMBL" id="VRMN01000004">
    <property type="protein sequence ID" value="KAA8494603.1"/>
    <property type="molecule type" value="Genomic_DNA"/>
</dbReference>
<name>A0A5J4YV18_PORPP</name>
<evidence type="ECO:0000256" key="1">
    <source>
        <dbReference type="SAM" id="MobiDB-lite"/>
    </source>
</evidence>
<sequence>MASYNEVRPKRIEDTASKRYTPSPKFDDNQEGNECHACIPQSPACPPLTLNRKLKRLAWARQFQLEQTNSAPIVFSDEKKFNLDKPDDFHKTWLERAADAPDV</sequence>
<proteinExistence type="predicted"/>
<keyword evidence="3" id="KW-1185">Reference proteome</keyword>
<dbReference type="AlphaFoldDB" id="A0A5J4YV18"/>
<dbReference type="Gene3D" id="3.30.420.10">
    <property type="entry name" value="Ribonuclease H-like superfamily/Ribonuclease H"/>
    <property type="match status" value="1"/>
</dbReference>
<dbReference type="GO" id="GO:0003676">
    <property type="term" value="F:nucleic acid binding"/>
    <property type="evidence" value="ECO:0007669"/>
    <property type="project" value="InterPro"/>
</dbReference>